<keyword evidence="4" id="KW-1185">Reference proteome</keyword>
<evidence type="ECO:0000313" key="4">
    <source>
        <dbReference type="Proteomes" id="UP000298213"/>
    </source>
</evidence>
<feature type="transmembrane region" description="Helical" evidence="2">
    <location>
        <begin position="86"/>
        <end position="108"/>
    </location>
</feature>
<feature type="compositionally biased region" description="Basic and acidic residues" evidence="1">
    <location>
        <begin position="10"/>
        <end position="20"/>
    </location>
</feature>
<dbReference type="EMBL" id="SPDV01000025">
    <property type="protein sequence ID" value="TFI57788.1"/>
    <property type="molecule type" value="Genomic_DNA"/>
</dbReference>
<dbReference type="RefSeq" id="WP_135087551.1">
    <property type="nucleotide sequence ID" value="NZ_SPDV01000025.1"/>
</dbReference>
<name>A0A4Y8ZP44_9SPHN</name>
<comment type="caution">
    <text evidence="3">The sequence shown here is derived from an EMBL/GenBank/DDBJ whole genome shotgun (WGS) entry which is preliminary data.</text>
</comment>
<proteinExistence type="predicted"/>
<dbReference type="Proteomes" id="UP000298213">
    <property type="component" value="Unassembled WGS sequence"/>
</dbReference>
<organism evidence="3 4">
    <name type="scientific">Sphingomonas parva</name>
    <dbReference type="NCBI Taxonomy" id="2555898"/>
    <lineage>
        <taxon>Bacteria</taxon>
        <taxon>Pseudomonadati</taxon>
        <taxon>Pseudomonadota</taxon>
        <taxon>Alphaproteobacteria</taxon>
        <taxon>Sphingomonadales</taxon>
        <taxon>Sphingomonadaceae</taxon>
        <taxon>Sphingomonas</taxon>
    </lineage>
</organism>
<protein>
    <submittedName>
        <fullName evidence="3">Uncharacterized protein</fullName>
    </submittedName>
</protein>
<dbReference type="AlphaFoldDB" id="A0A4Y8ZP44"/>
<gene>
    <name evidence="3" type="ORF">E2493_13250</name>
</gene>
<reference evidence="3 4" key="1">
    <citation type="submission" date="2019-03" db="EMBL/GenBank/DDBJ databases">
        <title>Genome sequence of Sphingomonas sp. 17J27-24.</title>
        <authorList>
            <person name="Kim M."/>
            <person name="Maeng S."/>
            <person name="Sathiyaraj S."/>
        </authorList>
    </citation>
    <scope>NUCLEOTIDE SEQUENCE [LARGE SCALE GENOMIC DNA]</scope>
    <source>
        <strain evidence="3 4">17J27-24</strain>
    </source>
</reference>
<feature type="region of interest" description="Disordered" evidence="1">
    <location>
        <begin position="1"/>
        <end position="26"/>
    </location>
</feature>
<keyword evidence="2" id="KW-0812">Transmembrane</keyword>
<evidence type="ECO:0000256" key="1">
    <source>
        <dbReference type="SAM" id="MobiDB-lite"/>
    </source>
</evidence>
<keyword evidence="2" id="KW-1133">Transmembrane helix</keyword>
<sequence>MAGRLVPSIDKPHPRSETPGRKTVSLDRTGAMESDLMGRTLKALEHLNALYRVDRYLSMAAAVASFLLLFYVALQAFTRTEVRWELLASFFGASGFLTAAMLRIAYFFNEGHKLIAQIVKAEIDRGGA</sequence>
<evidence type="ECO:0000313" key="3">
    <source>
        <dbReference type="EMBL" id="TFI57788.1"/>
    </source>
</evidence>
<feature type="transmembrane region" description="Helical" evidence="2">
    <location>
        <begin position="56"/>
        <end position="74"/>
    </location>
</feature>
<accession>A0A4Y8ZP44</accession>
<evidence type="ECO:0000256" key="2">
    <source>
        <dbReference type="SAM" id="Phobius"/>
    </source>
</evidence>
<keyword evidence="2" id="KW-0472">Membrane</keyword>